<proteinExistence type="predicted"/>
<dbReference type="EMBL" id="VSRR010150018">
    <property type="protein sequence ID" value="MPD06223.1"/>
    <property type="molecule type" value="Genomic_DNA"/>
</dbReference>
<reference evidence="1 2" key="1">
    <citation type="submission" date="2019-05" db="EMBL/GenBank/DDBJ databases">
        <title>Another draft genome of Portunus trituberculatus and its Hox gene families provides insights of decapod evolution.</title>
        <authorList>
            <person name="Jeong J.-H."/>
            <person name="Song I."/>
            <person name="Kim S."/>
            <person name="Choi T."/>
            <person name="Kim D."/>
            <person name="Ryu S."/>
            <person name="Kim W."/>
        </authorList>
    </citation>
    <scope>NUCLEOTIDE SEQUENCE [LARGE SCALE GENOMIC DNA]</scope>
    <source>
        <tissue evidence="1">Muscle</tissue>
    </source>
</reference>
<comment type="caution">
    <text evidence="1">The sequence shown here is derived from an EMBL/GenBank/DDBJ whole genome shotgun (WGS) entry which is preliminary data.</text>
</comment>
<name>A0A5B7KC30_PORTR</name>
<protein>
    <submittedName>
        <fullName evidence="1">Uncharacterized protein</fullName>
    </submittedName>
</protein>
<sequence length="87" mass="9911">MKRPNTVIIRLRLKGVLFGVPPISKPTQNEEAQPTLRPRIGFEPVRLETPRIPEHAWFHCNNFHGKIHGCSLLLHGKLGIRTITNNT</sequence>
<evidence type="ECO:0000313" key="1">
    <source>
        <dbReference type="EMBL" id="MPD06223.1"/>
    </source>
</evidence>
<evidence type="ECO:0000313" key="2">
    <source>
        <dbReference type="Proteomes" id="UP000324222"/>
    </source>
</evidence>
<keyword evidence="2" id="KW-1185">Reference proteome</keyword>
<dbReference type="AlphaFoldDB" id="A0A5B7KC30"/>
<gene>
    <name evidence="1" type="ORF">E2C01_102020</name>
</gene>
<organism evidence="1 2">
    <name type="scientific">Portunus trituberculatus</name>
    <name type="common">Swimming crab</name>
    <name type="synonym">Neptunus trituberculatus</name>
    <dbReference type="NCBI Taxonomy" id="210409"/>
    <lineage>
        <taxon>Eukaryota</taxon>
        <taxon>Metazoa</taxon>
        <taxon>Ecdysozoa</taxon>
        <taxon>Arthropoda</taxon>
        <taxon>Crustacea</taxon>
        <taxon>Multicrustacea</taxon>
        <taxon>Malacostraca</taxon>
        <taxon>Eumalacostraca</taxon>
        <taxon>Eucarida</taxon>
        <taxon>Decapoda</taxon>
        <taxon>Pleocyemata</taxon>
        <taxon>Brachyura</taxon>
        <taxon>Eubrachyura</taxon>
        <taxon>Portunoidea</taxon>
        <taxon>Portunidae</taxon>
        <taxon>Portuninae</taxon>
        <taxon>Portunus</taxon>
    </lineage>
</organism>
<accession>A0A5B7KC30</accession>
<dbReference type="Proteomes" id="UP000324222">
    <property type="component" value="Unassembled WGS sequence"/>
</dbReference>